<evidence type="ECO:0000313" key="2">
    <source>
        <dbReference type="Proteomes" id="UP001490330"/>
    </source>
</evidence>
<keyword evidence="2" id="KW-1185">Reference proteome</keyword>
<organism evidence="1 2">
    <name type="scientific">Streptomyces flaveolus</name>
    <dbReference type="NCBI Taxonomy" id="67297"/>
    <lineage>
        <taxon>Bacteria</taxon>
        <taxon>Bacillati</taxon>
        <taxon>Actinomycetota</taxon>
        <taxon>Actinomycetes</taxon>
        <taxon>Kitasatosporales</taxon>
        <taxon>Streptomycetaceae</taxon>
        <taxon>Streptomyces</taxon>
    </lineage>
</organism>
<dbReference type="Proteomes" id="UP001490330">
    <property type="component" value="Unassembled WGS sequence"/>
</dbReference>
<dbReference type="RefSeq" id="WP_350726250.1">
    <property type="nucleotide sequence ID" value="NZ_JBEPCO010000090.1"/>
</dbReference>
<sequence length="68" mass="7840">MTDPSDFEPTGPRREFIGFIRIDGQRENETQLRLMASSSSEARALVIEQYGEGHVISVWNEEDARRTR</sequence>
<accession>A0ABV1VB85</accession>
<comment type="caution">
    <text evidence="1">The sequence shown here is derived from an EMBL/GenBank/DDBJ whole genome shotgun (WGS) entry which is preliminary data.</text>
</comment>
<reference evidence="1 2" key="1">
    <citation type="submission" date="2024-06" db="EMBL/GenBank/DDBJ databases">
        <title>The Natural Products Discovery Center: Release of the First 8490 Sequenced Strains for Exploring Actinobacteria Biosynthetic Diversity.</title>
        <authorList>
            <person name="Kalkreuter E."/>
            <person name="Kautsar S.A."/>
            <person name="Yang D."/>
            <person name="Bader C.D."/>
            <person name="Teijaro C.N."/>
            <person name="Fluegel L."/>
            <person name="Davis C.M."/>
            <person name="Simpson J.R."/>
            <person name="Lauterbach L."/>
            <person name="Steele A.D."/>
            <person name="Gui C."/>
            <person name="Meng S."/>
            <person name="Li G."/>
            <person name="Viehrig K."/>
            <person name="Ye F."/>
            <person name="Su P."/>
            <person name="Kiefer A.F."/>
            <person name="Nichols A."/>
            <person name="Cepeda A.J."/>
            <person name="Yan W."/>
            <person name="Fan B."/>
            <person name="Jiang Y."/>
            <person name="Adhikari A."/>
            <person name="Zheng C.-J."/>
            <person name="Schuster L."/>
            <person name="Cowan T.M."/>
            <person name="Smanski M.J."/>
            <person name="Chevrette M.G."/>
            <person name="De Carvalho L.P.S."/>
            <person name="Shen B."/>
        </authorList>
    </citation>
    <scope>NUCLEOTIDE SEQUENCE [LARGE SCALE GENOMIC DNA]</scope>
    <source>
        <strain evidence="1 2">NPDC000632</strain>
    </source>
</reference>
<protein>
    <submittedName>
        <fullName evidence="1">Uncharacterized protein</fullName>
    </submittedName>
</protein>
<name>A0ABV1VB85_9ACTN</name>
<evidence type="ECO:0000313" key="1">
    <source>
        <dbReference type="EMBL" id="MER6903761.1"/>
    </source>
</evidence>
<proteinExistence type="predicted"/>
<gene>
    <name evidence="1" type="ORF">ABT322_08225</name>
</gene>
<dbReference type="EMBL" id="JBEPCV010000005">
    <property type="protein sequence ID" value="MER6903761.1"/>
    <property type="molecule type" value="Genomic_DNA"/>
</dbReference>